<dbReference type="EMBL" id="JASPKZ010004946">
    <property type="protein sequence ID" value="KAJ9589368.1"/>
    <property type="molecule type" value="Genomic_DNA"/>
</dbReference>
<protein>
    <recommendedName>
        <fullName evidence="2">Rel homology dimerisation domain-containing protein</fullName>
    </recommendedName>
</protein>
<dbReference type="Pfam" id="PF16179">
    <property type="entry name" value="RHD_dimer"/>
    <property type="match status" value="1"/>
</dbReference>
<dbReference type="GO" id="GO:0000978">
    <property type="term" value="F:RNA polymerase II cis-regulatory region sequence-specific DNA binding"/>
    <property type="evidence" value="ECO:0007669"/>
    <property type="project" value="TreeGrafter"/>
</dbReference>
<keyword evidence="4" id="KW-1185">Reference proteome</keyword>
<dbReference type="Proteomes" id="UP001233999">
    <property type="component" value="Unassembled WGS sequence"/>
</dbReference>
<accession>A0AAD7ZZ11</accession>
<organism evidence="3 4">
    <name type="scientific">Diploptera punctata</name>
    <name type="common">Pacific beetle cockroach</name>
    <dbReference type="NCBI Taxonomy" id="6984"/>
    <lineage>
        <taxon>Eukaryota</taxon>
        <taxon>Metazoa</taxon>
        <taxon>Ecdysozoa</taxon>
        <taxon>Arthropoda</taxon>
        <taxon>Hexapoda</taxon>
        <taxon>Insecta</taxon>
        <taxon>Pterygota</taxon>
        <taxon>Neoptera</taxon>
        <taxon>Polyneoptera</taxon>
        <taxon>Dictyoptera</taxon>
        <taxon>Blattodea</taxon>
        <taxon>Blaberoidea</taxon>
        <taxon>Blaberidae</taxon>
        <taxon>Diplopterinae</taxon>
        <taxon>Diploptera</taxon>
    </lineage>
</organism>
<dbReference type="AlphaFoldDB" id="A0AAD7ZZ11"/>
<dbReference type="InterPro" id="IPR013783">
    <property type="entry name" value="Ig-like_fold"/>
</dbReference>
<dbReference type="InterPro" id="IPR014756">
    <property type="entry name" value="Ig_E-set"/>
</dbReference>
<sequence length="146" mass="15793">MVVEVQQFWLRMEGMHSETGSVKISEFYETHLVCVVPAYRHTDITESVTVRLAITSSGKTSEGHNFTYTPAVQQPAIVPEGTQPCVTLVQSAVSHTGGDIPHGFPRPSLMVPGSAHMMGDAASSRTVKTSPKKSHYLPIDSAPSRS</sequence>
<comment type="caution">
    <text evidence="3">The sequence shown here is derived from an EMBL/GenBank/DDBJ whole genome shotgun (WGS) entry which is preliminary data.</text>
</comment>
<dbReference type="Gene3D" id="2.60.40.10">
    <property type="entry name" value="Immunoglobulins"/>
    <property type="match status" value="1"/>
</dbReference>
<dbReference type="GO" id="GO:0000981">
    <property type="term" value="F:DNA-binding transcription factor activity, RNA polymerase II-specific"/>
    <property type="evidence" value="ECO:0007669"/>
    <property type="project" value="TreeGrafter"/>
</dbReference>
<dbReference type="SUPFAM" id="SSF81296">
    <property type="entry name" value="E set domains"/>
    <property type="match status" value="1"/>
</dbReference>
<dbReference type="GO" id="GO:0005667">
    <property type="term" value="C:transcription regulator complex"/>
    <property type="evidence" value="ECO:0007669"/>
    <property type="project" value="TreeGrafter"/>
</dbReference>
<evidence type="ECO:0000313" key="4">
    <source>
        <dbReference type="Proteomes" id="UP001233999"/>
    </source>
</evidence>
<dbReference type="PANTHER" id="PTHR12533:SF7">
    <property type="entry name" value="NFAT NUCLEAR FACTOR, ISOFORM B"/>
    <property type="match status" value="1"/>
</dbReference>
<reference evidence="3" key="2">
    <citation type="submission" date="2023-05" db="EMBL/GenBank/DDBJ databases">
        <authorList>
            <person name="Fouks B."/>
        </authorList>
    </citation>
    <scope>NUCLEOTIDE SEQUENCE</scope>
    <source>
        <strain evidence="3">Stay&amp;Tobe</strain>
        <tissue evidence="3">Testes</tissue>
    </source>
</reference>
<proteinExistence type="predicted"/>
<reference evidence="3" key="1">
    <citation type="journal article" date="2023" name="IScience">
        <title>Live-bearing cockroach genome reveals convergent evolutionary mechanisms linked to viviparity in insects and beyond.</title>
        <authorList>
            <person name="Fouks B."/>
            <person name="Harrison M.C."/>
            <person name="Mikhailova A.A."/>
            <person name="Marchal E."/>
            <person name="English S."/>
            <person name="Carruthers M."/>
            <person name="Jennings E.C."/>
            <person name="Chiamaka E.L."/>
            <person name="Frigard R.A."/>
            <person name="Pippel M."/>
            <person name="Attardo G.M."/>
            <person name="Benoit J.B."/>
            <person name="Bornberg-Bauer E."/>
            <person name="Tobe S.S."/>
        </authorList>
    </citation>
    <scope>NUCLEOTIDE SEQUENCE</scope>
    <source>
        <strain evidence="3">Stay&amp;Tobe</strain>
    </source>
</reference>
<dbReference type="InterPro" id="IPR008366">
    <property type="entry name" value="NFAT"/>
</dbReference>
<evidence type="ECO:0000313" key="3">
    <source>
        <dbReference type="EMBL" id="KAJ9589368.1"/>
    </source>
</evidence>
<dbReference type="InterPro" id="IPR032397">
    <property type="entry name" value="RHD_dimer"/>
</dbReference>
<evidence type="ECO:0000256" key="1">
    <source>
        <dbReference type="SAM" id="MobiDB-lite"/>
    </source>
</evidence>
<feature type="region of interest" description="Disordered" evidence="1">
    <location>
        <begin position="113"/>
        <end position="146"/>
    </location>
</feature>
<dbReference type="PANTHER" id="PTHR12533">
    <property type="entry name" value="NFAT"/>
    <property type="match status" value="1"/>
</dbReference>
<name>A0AAD7ZZ11_DIPPU</name>
<evidence type="ECO:0000259" key="2">
    <source>
        <dbReference type="Pfam" id="PF16179"/>
    </source>
</evidence>
<gene>
    <name evidence="3" type="ORF">L9F63_017420</name>
</gene>
<feature type="non-terminal residue" evidence="3">
    <location>
        <position position="1"/>
    </location>
</feature>
<feature type="domain" description="Rel homology dimerisation" evidence="2">
    <location>
        <begin position="18"/>
        <end position="71"/>
    </location>
</feature>